<dbReference type="Gene3D" id="1.25.40.10">
    <property type="entry name" value="Tetratricopeptide repeat domain"/>
    <property type="match status" value="1"/>
</dbReference>
<dbReference type="Proteomes" id="UP001212263">
    <property type="component" value="Unassembled WGS sequence"/>
</dbReference>
<dbReference type="Proteomes" id="UP000283426">
    <property type="component" value="Unassembled WGS sequence"/>
</dbReference>
<proteinExistence type="predicted"/>
<evidence type="ECO:0000256" key="2">
    <source>
        <dbReference type="SAM" id="SignalP"/>
    </source>
</evidence>
<evidence type="ECO:0000313" key="3">
    <source>
        <dbReference type="EMBL" id="MCG4958975.1"/>
    </source>
</evidence>
<reference evidence="8 9" key="1">
    <citation type="submission" date="2018-08" db="EMBL/GenBank/DDBJ databases">
        <title>A genome reference for cultivated species of the human gut microbiota.</title>
        <authorList>
            <person name="Zou Y."/>
            <person name="Xue W."/>
            <person name="Luo G."/>
        </authorList>
    </citation>
    <scope>NUCLEOTIDE SEQUENCE [LARGE SCALE GENOMIC DNA]</scope>
    <source>
        <strain evidence="6 8">AF14-6AC</strain>
        <strain evidence="5 9">AF16-14</strain>
        <strain evidence="7 10">OF03-11</strain>
    </source>
</reference>
<dbReference type="InterPro" id="IPR011990">
    <property type="entry name" value="TPR-like_helical_dom_sf"/>
</dbReference>
<evidence type="ECO:0000313" key="5">
    <source>
        <dbReference type="EMBL" id="RGU59032.1"/>
    </source>
</evidence>
<dbReference type="GeneID" id="61273846"/>
<gene>
    <name evidence="6" type="ORF">DWW24_18275</name>
    <name evidence="5" type="ORF">DWW57_01170</name>
    <name evidence="7" type="ORF">DXA53_08970</name>
    <name evidence="3" type="ORF">L0P03_03770</name>
    <name evidence="4" type="ORF">PN645_17465</name>
</gene>
<feature type="chain" id="PRO_5042691622" evidence="2">
    <location>
        <begin position="20"/>
        <end position="244"/>
    </location>
</feature>
<keyword evidence="1" id="KW-0802">TPR repeat</keyword>
<protein>
    <submittedName>
        <fullName evidence="5">Uncharacterized protein</fullName>
    </submittedName>
</protein>
<comment type="caution">
    <text evidence="5">The sequence shown here is derived from an EMBL/GenBank/DDBJ whole genome shotgun (WGS) entry which is preliminary data.</text>
</comment>
<dbReference type="PROSITE" id="PS50005">
    <property type="entry name" value="TPR"/>
    <property type="match status" value="1"/>
</dbReference>
<dbReference type="Proteomes" id="UP001199750">
    <property type="component" value="Unassembled WGS sequence"/>
</dbReference>
<evidence type="ECO:0000313" key="10">
    <source>
        <dbReference type="Proteomes" id="UP000284434"/>
    </source>
</evidence>
<feature type="repeat" description="TPR" evidence="1">
    <location>
        <begin position="133"/>
        <end position="166"/>
    </location>
</feature>
<dbReference type="InterPro" id="IPR019734">
    <property type="entry name" value="TPR_rpt"/>
</dbReference>
<dbReference type="RefSeq" id="WP_013610932.1">
    <property type="nucleotide sequence ID" value="NZ_BAABYK010000001.1"/>
</dbReference>
<evidence type="ECO:0000256" key="1">
    <source>
        <dbReference type="PROSITE-ProRule" id="PRU00339"/>
    </source>
</evidence>
<evidence type="ECO:0000313" key="4">
    <source>
        <dbReference type="EMBL" id="MDB9224769.1"/>
    </source>
</evidence>
<dbReference type="EMBL" id="JAQMRD010000031">
    <property type="protein sequence ID" value="MDB9224769.1"/>
    <property type="molecule type" value="Genomic_DNA"/>
</dbReference>
<dbReference type="AlphaFoldDB" id="A0A1Y3YA32"/>
<dbReference type="SUPFAM" id="SSF48452">
    <property type="entry name" value="TPR-like"/>
    <property type="match status" value="1"/>
</dbReference>
<reference evidence="3" key="2">
    <citation type="submission" date="2022-01" db="EMBL/GenBank/DDBJ databases">
        <title>Collection of gut derived symbiotic bacterial strains cultured from healthy donors.</title>
        <authorList>
            <person name="Lin H."/>
            <person name="Kohout C."/>
            <person name="Waligurski E."/>
            <person name="Pamer E.G."/>
        </authorList>
    </citation>
    <scope>NUCLEOTIDE SEQUENCE</scope>
    <source>
        <strain evidence="3">DFI.1.149</strain>
    </source>
</reference>
<dbReference type="Proteomes" id="UP000284434">
    <property type="component" value="Unassembled WGS sequence"/>
</dbReference>
<dbReference type="EMBL" id="QRYC01000001">
    <property type="protein sequence ID" value="RGU59032.1"/>
    <property type="molecule type" value="Genomic_DNA"/>
</dbReference>
<sequence length="244" mass="26890">MKRIAFLILSVLLTVSVFAQDPGATEKNAGNAAVKAKNYPEAFKQYEAYLKIVNNKDNATVYNTAYCATKIKNYAAAEKYFDMSIKNNYKGASSYLGKAQAQKSQNKTAEMLTTLQDGMKAFPGNMKLETMYAAYYMKEGQTFQKAGDEAKAAENYTKVVNLTTKSFKTQGLASLASLYFNNGAKILQAATPIANSDKAKYDAEKAKAVNDFKKAKDYLVQAQSLDPANQDVKDLMKQVNEALK</sequence>
<dbReference type="EMBL" id="JAKNDN010000005">
    <property type="protein sequence ID" value="MCG4958975.1"/>
    <property type="molecule type" value="Genomic_DNA"/>
</dbReference>
<dbReference type="SMART" id="SM00028">
    <property type="entry name" value="TPR"/>
    <property type="match status" value="5"/>
</dbReference>
<organism evidence="5 9">
    <name type="scientific">Odoribacter splanchnicus</name>
    <dbReference type="NCBI Taxonomy" id="28118"/>
    <lineage>
        <taxon>Bacteria</taxon>
        <taxon>Pseudomonadati</taxon>
        <taxon>Bacteroidota</taxon>
        <taxon>Bacteroidia</taxon>
        <taxon>Bacteroidales</taxon>
        <taxon>Odoribacteraceae</taxon>
        <taxon>Odoribacter</taxon>
    </lineage>
</organism>
<evidence type="ECO:0000313" key="6">
    <source>
        <dbReference type="EMBL" id="RGV19522.1"/>
    </source>
</evidence>
<dbReference type="EMBL" id="QSCO01000011">
    <property type="protein sequence ID" value="RGY06639.1"/>
    <property type="molecule type" value="Genomic_DNA"/>
</dbReference>
<evidence type="ECO:0000313" key="9">
    <source>
        <dbReference type="Proteomes" id="UP000284243"/>
    </source>
</evidence>
<evidence type="ECO:0000313" key="8">
    <source>
        <dbReference type="Proteomes" id="UP000283426"/>
    </source>
</evidence>
<dbReference type="OMA" id="CAATNFF"/>
<accession>A0A1Y3YA32</accession>
<dbReference type="EMBL" id="QRYW01000049">
    <property type="protein sequence ID" value="RGV19522.1"/>
    <property type="molecule type" value="Genomic_DNA"/>
</dbReference>
<feature type="signal peptide" evidence="2">
    <location>
        <begin position="1"/>
        <end position="19"/>
    </location>
</feature>
<dbReference type="Proteomes" id="UP000284243">
    <property type="component" value="Unassembled WGS sequence"/>
</dbReference>
<evidence type="ECO:0000313" key="7">
    <source>
        <dbReference type="EMBL" id="RGY06639.1"/>
    </source>
</evidence>
<reference evidence="4" key="3">
    <citation type="submission" date="2023-01" db="EMBL/GenBank/DDBJ databases">
        <title>Human gut microbiome strain richness.</title>
        <authorList>
            <person name="Chen-Liaw A."/>
        </authorList>
    </citation>
    <scope>NUCLEOTIDE SEQUENCE</scope>
    <source>
        <strain evidence="4">RTP21484st1_B7_RTP21484_190118</strain>
    </source>
</reference>
<keyword evidence="2" id="KW-0732">Signal</keyword>
<name>A0A1Y3YA32_9BACT</name>